<dbReference type="GO" id="GO:0008239">
    <property type="term" value="F:dipeptidyl-peptidase activity"/>
    <property type="evidence" value="ECO:0007669"/>
    <property type="project" value="InterPro"/>
</dbReference>
<dbReference type="SUPFAM" id="SSF49785">
    <property type="entry name" value="Galactose-binding domain-like"/>
    <property type="match status" value="1"/>
</dbReference>
<dbReference type="InterPro" id="IPR029058">
    <property type="entry name" value="AB_hydrolase_fold"/>
</dbReference>
<feature type="domain" description="ABC transporter" evidence="6">
    <location>
        <begin position="642"/>
        <end position="870"/>
    </location>
</feature>
<dbReference type="Gene3D" id="2.60.120.260">
    <property type="entry name" value="Galactose-binding domain-like"/>
    <property type="match status" value="1"/>
</dbReference>
<evidence type="ECO:0000256" key="3">
    <source>
        <dbReference type="ARBA" id="ARBA00022741"/>
    </source>
</evidence>
<dbReference type="GO" id="GO:0016887">
    <property type="term" value="F:ATP hydrolysis activity"/>
    <property type="evidence" value="ECO:0007669"/>
    <property type="project" value="InterPro"/>
</dbReference>
<dbReference type="SUPFAM" id="SSF52540">
    <property type="entry name" value="P-loop containing nucleoside triphosphate hydrolases"/>
    <property type="match status" value="1"/>
</dbReference>
<dbReference type="Pfam" id="PF02129">
    <property type="entry name" value="Peptidase_S15"/>
    <property type="match status" value="1"/>
</dbReference>
<evidence type="ECO:0000256" key="4">
    <source>
        <dbReference type="ARBA" id="ARBA00022801"/>
    </source>
</evidence>
<reference evidence="7 8" key="1">
    <citation type="journal article" date="2013" name="ISME J.">
        <title>A metabolic model for members of the genus Tetrasphaera involved in enhanced biological phosphorus removal.</title>
        <authorList>
            <person name="Kristiansen R."/>
            <person name="Nguyen H.T.T."/>
            <person name="Saunders A.M."/>
            <person name="Nielsen J.L."/>
            <person name="Wimmer R."/>
            <person name="Le V.Q."/>
            <person name="McIlroy S.J."/>
            <person name="Petrovski S."/>
            <person name="Seviour R.J."/>
            <person name="Calteau A."/>
            <person name="Nielsen K.L."/>
            <person name="Nielsen P.H."/>
        </authorList>
    </citation>
    <scope>NUCLEOTIDE SEQUENCE [LARGE SCALE GENOMIC DNA]</scope>
    <source>
        <strain evidence="7 8">Lp2</strain>
    </source>
</reference>
<name>N0E378_9MICO</name>
<dbReference type="InterPro" id="IPR003593">
    <property type="entry name" value="AAA+_ATPase"/>
</dbReference>
<dbReference type="Proteomes" id="UP000013167">
    <property type="component" value="Unassembled WGS sequence"/>
</dbReference>
<dbReference type="eggNOG" id="COG1131">
    <property type="taxonomic scope" value="Bacteria"/>
</dbReference>
<keyword evidence="4" id="KW-0378">Hydrolase</keyword>
<organism evidence="7 8">
    <name type="scientific">Phycicoccus elongatus Lp2</name>
    <dbReference type="NCBI Taxonomy" id="1193181"/>
    <lineage>
        <taxon>Bacteria</taxon>
        <taxon>Bacillati</taxon>
        <taxon>Actinomycetota</taxon>
        <taxon>Actinomycetes</taxon>
        <taxon>Micrococcales</taxon>
        <taxon>Intrasporangiaceae</taxon>
        <taxon>Phycicoccus</taxon>
    </lineage>
</organism>
<comment type="similarity">
    <text evidence="1">Belongs to the ABC transporter superfamily.</text>
</comment>
<dbReference type="Gene3D" id="3.40.50.1820">
    <property type="entry name" value="alpha/beta hydrolase"/>
    <property type="match status" value="1"/>
</dbReference>
<dbReference type="InterPro" id="IPR013736">
    <property type="entry name" value="Xaa-Pro_dipept_C"/>
</dbReference>
<gene>
    <name evidence="7" type="ORF">BN10_930017</name>
</gene>
<keyword evidence="2" id="KW-0813">Transport</keyword>
<evidence type="ECO:0000256" key="1">
    <source>
        <dbReference type="ARBA" id="ARBA00005417"/>
    </source>
</evidence>
<keyword evidence="5 7" id="KW-0067">ATP-binding</keyword>
<dbReference type="SUPFAM" id="SSF53474">
    <property type="entry name" value="alpha/beta-Hydrolases"/>
    <property type="match status" value="1"/>
</dbReference>
<evidence type="ECO:0000256" key="2">
    <source>
        <dbReference type="ARBA" id="ARBA00022448"/>
    </source>
</evidence>
<sequence length="966" mass="100131">MLVSLRVGVHNLPMRRRPVPRRVRPVAVISALALVIGLGGLTGLAPPAAATTAAGVTETEAMVPVGTEPDGTPVQIDTSTFAPGTTGRHPALLLAHGFGGSKADLDTQAKRYAAQGWVVVTYTARGFGASGGRIHLDDPALEVADARTLVDTLAARDDVRLDATGDPRVAVAGGSYGGALALMLGATDPRIDGIVASITWNDLALSLFPQQGLPAGDGRPTTPARIDPTDVPGIYKQLWGSRFFAGSVAGSQGTSAPPATSTTPADLLCGRFDLSLCHGLTAAAETGTPAPELLDTLRGHGPNAVIGDRMPPTLLIQGLTDSLFGLDQADANARAIAATGAPLAVRWTDGGHDARSATQAQDDAAAEAWLGHYVKAETKPALEGSLPVAAFTYALPQARRQSAPPLVTLPAYPGLGEDDATWSTIPLVAAKDSSRILTPPGGQPASTTSIPGLAAAGLSLPTYQLAALPGQSAHMDTRDVQRMTIVGSPRVTLTITSVAPEVTLFVSLWQVQGSAVSQPRPLVAPVRARVTPGVPTEVTVALPAGTWTVEQGSTWRVLVTSTDTAFAGSRDARADVIAFPTALAVPTAVGTPVSVAGERDTESWLLAGALVALLAGLGARAWWARRRRARLPFREDLADVPLVVSHLVKTYADGHRAVDDVSWRAERGQVVGLLGPNGAGKTTTMRMMLGLIRPDSGTVHVAGHPITPGAPILGRVGALVEGPGFLPHLTGRENLQAFWRATGRPAEEAGFEEALDVAALGGALDRPVRTYSHGMKQRLGIAQAMLGKPDVLFLDEPTNGLDPPQIAAMRPILQAYAATGRTVVVSSHLLAEVEMTCSHVVVMHAGRVVTAGPVAELVASEDTTVIETASAPMEGALATLTGAHGIRSVEVIDEGDRAKITIVADRPRPEVVRLALDAGLDVTGVGSRRHLEEVFLGVIASAQEVGGAQDSGAGGVVERLRQVRAR</sequence>
<evidence type="ECO:0000313" key="8">
    <source>
        <dbReference type="Proteomes" id="UP000013167"/>
    </source>
</evidence>
<evidence type="ECO:0000259" key="6">
    <source>
        <dbReference type="PROSITE" id="PS50893"/>
    </source>
</evidence>
<dbReference type="InterPro" id="IPR017871">
    <property type="entry name" value="ABC_transporter-like_CS"/>
</dbReference>
<dbReference type="InterPro" id="IPR027417">
    <property type="entry name" value="P-loop_NTPase"/>
</dbReference>
<dbReference type="InterPro" id="IPR003439">
    <property type="entry name" value="ABC_transporter-like_ATP-bd"/>
</dbReference>
<dbReference type="GO" id="GO:0005524">
    <property type="term" value="F:ATP binding"/>
    <property type="evidence" value="ECO:0007669"/>
    <property type="project" value="UniProtKB-KW"/>
</dbReference>
<dbReference type="Pfam" id="PF00005">
    <property type="entry name" value="ABC_tran"/>
    <property type="match status" value="1"/>
</dbReference>
<dbReference type="SMART" id="SM00939">
    <property type="entry name" value="PepX_C"/>
    <property type="match status" value="1"/>
</dbReference>
<evidence type="ECO:0000313" key="7">
    <source>
        <dbReference type="EMBL" id="CCH71443.1"/>
    </source>
</evidence>
<evidence type="ECO:0000256" key="5">
    <source>
        <dbReference type="ARBA" id="ARBA00022840"/>
    </source>
</evidence>
<dbReference type="SMART" id="SM00382">
    <property type="entry name" value="AAA"/>
    <property type="match status" value="1"/>
</dbReference>
<protein>
    <submittedName>
        <fullName evidence="7">Putative ABC transporter ATP-binding protein</fullName>
    </submittedName>
</protein>
<dbReference type="EMBL" id="CAIZ01000167">
    <property type="protein sequence ID" value="CCH71443.1"/>
    <property type="molecule type" value="Genomic_DNA"/>
</dbReference>
<dbReference type="Gene3D" id="3.40.50.300">
    <property type="entry name" value="P-loop containing nucleotide triphosphate hydrolases"/>
    <property type="match status" value="1"/>
</dbReference>
<accession>N0E378</accession>
<dbReference type="STRING" id="1193181.BN10_930017"/>
<dbReference type="PANTHER" id="PTHR43335">
    <property type="entry name" value="ABC TRANSPORTER, ATP-BINDING PROTEIN"/>
    <property type="match status" value="1"/>
</dbReference>
<comment type="caution">
    <text evidence="7">The sequence shown here is derived from an EMBL/GenBank/DDBJ whole genome shotgun (WGS) entry which is preliminary data.</text>
</comment>
<dbReference type="PANTHER" id="PTHR43335:SF4">
    <property type="entry name" value="ABC TRANSPORTER, ATP-BINDING PROTEIN"/>
    <property type="match status" value="1"/>
</dbReference>
<dbReference type="eggNOG" id="COG2936">
    <property type="taxonomic scope" value="Bacteria"/>
</dbReference>
<dbReference type="PROSITE" id="PS50893">
    <property type="entry name" value="ABC_TRANSPORTER_2"/>
    <property type="match status" value="1"/>
</dbReference>
<keyword evidence="8" id="KW-1185">Reference proteome</keyword>
<dbReference type="AlphaFoldDB" id="N0E378"/>
<keyword evidence="3" id="KW-0547">Nucleotide-binding</keyword>
<proteinExistence type="inferred from homology"/>
<dbReference type="HOGENOM" id="CLU_013104_0_0_11"/>
<dbReference type="PROSITE" id="PS00211">
    <property type="entry name" value="ABC_TRANSPORTER_1"/>
    <property type="match status" value="1"/>
</dbReference>
<dbReference type="InterPro" id="IPR008979">
    <property type="entry name" value="Galactose-bd-like_sf"/>
</dbReference>
<dbReference type="InterPro" id="IPR000383">
    <property type="entry name" value="Xaa-Pro-like_dom"/>
</dbReference>